<dbReference type="HOGENOM" id="CLU_047373_0_3_0"/>
<gene>
    <name evidence="4" type="ordered locus">Cagg_2912</name>
</gene>
<dbReference type="eggNOG" id="COG1090">
    <property type="taxonomic scope" value="Bacteria"/>
</dbReference>
<protein>
    <recommendedName>
        <fullName evidence="6">TIGR01777 family protein</fullName>
    </recommendedName>
</protein>
<evidence type="ECO:0008006" key="6">
    <source>
        <dbReference type="Google" id="ProtNLM"/>
    </source>
</evidence>
<proteinExistence type="inferred from homology"/>
<dbReference type="AlphaFoldDB" id="B8G639"/>
<reference evidence="4" key="1">
    <citation type="submission" date="2008-12" db="EMBL/GenBank/DDBJ databases">
        <title>Complete sequence of Chloroflexus aggregans DSM 9485.</title>
        <authorList>
            <consortium name="US DOE Joint Genome Institute"/>
            <person name="Lucas S."/>
            <person name="Copeland A."/>
            <person name="Lapidus A."/>
            <person name="Glavina del Rio T."/>
            <person name="Dalin E."/>
            <person name="Tice H."/>
            <person name="Pitluck S."/>
            <person name="Foster B."/>
            <person name="Larimer F."/>
            <person name="Land M."/>
            <person name="Hauser L."/>
            <person name="Kyrpides N."/>
            <person name="Mikhailova N."/>
            <person name="Bryant D."/>
            <person name="Richardson P."/>
        </authorList>
    </citation>
    <scope>NUCLEOTIDE SEQUENCE</scope>
    <source>
        <strain evidence="4">DSM 9485</strain>
    </source>
</reference>
<evidence type="ECO:0000313" key="4">
    <source>
        <dbReference type="EMBL" id="ACL25772.1"/>
    </source>
</evidence>
<dbReference type="Pfam" id="PF08338">
    <property type="entry name" value="DUF1731"/>
    <property type="match status" value="1"/>
</dbReference>
<evidence type="ECO:0000259" key="3">
    <source>
        <dbReference type="Pfam" id="PF08338"/>
    </source>
</evidence>
<evidence type="ECO:0000256" key="1">
    <source>
        <dbReference type="ARBA" id="ARBA00009353"/>
    </source>
</evidence>
<dbReference type="NCBIfam" id="TIGR01777">
    <property type="entry name" value="yfcH"/>
    <property type="match status" value="1"/>
</dbReference>
<dbReference type="Pfam" id="PF01370">
    <property type="entry name" value="Epimerase"/>
    <property type="match status" value="1"/>
</dbReference>
<dbReference type="OrthoDB" id="9801773at2"/>
<dbReference type="PANTHER" id="PTHR11092:SF0">
    <property type="entry name" value="EPIMERASE FAMILY PROTEIN SDR39U1"/>
    <property type="match status" value="1"/>
</dbReference>
<dbReference type="InterPro" id="IPR013549">
    <property type="entry name" value="DUF1731"/>
</dbReference>
<evidence type="ECO:0000313" key="5">
    <source>
        <dbReference type="Proteomes" id="UP000002508"/>
    </source>
</evidence>
<feature type="domain" description="NAD-dependent epimerase/dehydratase" evidence="2">
    <location>
        <begin position="6"/>
        <end position="227"/>
    </location>
</feature>
<feature type="domain" description="DUF1731" evidence="3">
    <location>
        <begin position="262"/>
        <end position="308"/>
    </location>
</feature>
<dbReference type="Gene3D" id="3.40.50.720">
    <property type="entry name" value="NAD(P)-binding Rossmann-like Domain"/>
    <property type="match status" value="1"/>
</dbReference>
<dbReference type="Proteomes" id="UP000002508">
    <property type="component" value="Chromosome"/>
</dbReference>
<dbReference type="RefSeq" id="WP_015941628.1">
    <property type="nucleotide sequence ID" value="NC_011831.1"/>
</dbReference>
<dbReference type="SUPFAM" id="SSF51735">
    <property type="entry name" value="NAD(P)-binding Rossmann-fold domains"/>
    <property type="match status" value="1"/>
</dbReference>
<comment type="similarity">
    <text evidence="1">Belongs to the NAD(P)-dependent epimerase/dehydratase family. SDR39U1 subfamily.</text>
</comment>
<keyword evidence="5" id="KW-1185">Reference proteome</keyword>
<sequence length="313" mass="33744">MSNKRIIITGATGLIGRKLVAELRDDYQLVIFSRNPDRARALLPGAADYVAWQPAEQGPWAAAIDGAWGVVHLAGAPVATGLLGQRWTPEYKAEIRNSRVIGTRGIVNAMAAAQQRPSVFVCASAVGYYGPYRDSTPLDENSPPGKDFLAQVCVAWEAEAAKAEALGVRTVMLRTGLVLDPDSGALPQLMLPFKLLTGGPILPGTQVYPWIHPADEVGLIRFALENEQVRGPLNASAPKPLSNRDFAAVLGKVLGSPSWLPVPEFSLRIALGEMADVVVYGQNALPRKALSLGYQFHFTELEPALRDLLNLPH</sequence>
<dbReference type="STRING" id="326427.Cagg_2912"/>
<dbReference type="InterPro" id="IPR036291">
    <property type="entry name" value="NAD(P)-bd_dom_sf"/>
</dbReference>
<accession>B8G639</accession>
<dbReference type="InterPro" id="IPR010099">
    <property type="entry name" value="SDR39U1"/>
</dbReference>
<dbReference type="InterPro" id="IPR001509">
    <property type="entry name" value="Epimerase_deHydtase"/>
</dbReference>
<name>B8G639_CHLAD</name>
<organism evidence="4 5">
    <name type="scientific">Chloroflexus aggregans (strain MD-66 / DSM 9485)</name>
    <dbReference type="NCBI Taxonomy" id="326427"/>
    <lineage>
        <taxon>Bacteria</taxon>
        <taxon>Bacillati</taxon>
        <taxon>Chloroflexota</taxon>
        <taxon>Chloroflexia</taxon>
        <taxon>Chloroflexales</taxon>
        <taxon>Chloroflexineae</taxon>
        <taxon>Chloroflexaceae</taxon>
        <taxon>Chloroflexus</taxon>
    </lineage>
</organism>
<dbReference type="EMBL" id="CP001337">
    <property type="protein sequence ID" value="ACL25772.1"/>
    <property type="molecule type" value="Genomic_DNA"/>
</dbReference>
<dbReference type="KEGG" id="cag:Cagg_2912"/>
<evidence type="ECO:0000259" key="2">
    <source>
        <dbReference type="Pfam" id="PF01370"/>
    </source>
</evidence>
<dbReference type="PANTHER" id="PTHR11092">
    <property type="entry name" value="SUGAR NUCLEOTIDE EPIMERASE RELATED"/>
    <property type="match status" value="1"/>
</dbReference>